<evidence type="ECO:0000259" key="3">
    <source>
        <dbReference type="PROSITE" id="PS51029"/>
    </source>
</evidence>
<feature type="compositionally biased region" description="Polar residues" evidence="2">
    <location>
        <begin position="486"/>
        <end position="499"/>
    </location>
</feature>
<sequence>MAKEIDVRRLIEAVRKRPELWDPKHEHSKNRTLAHRSWEEVTQEINHDDVSLCKRKWRCIRDTYRGHVRRIIQQKLHGMTPAKVTWSHFKNLSFLKEYQRPRRTFLDTDISEDISSDYFDNTADDDDDDGKDNVQIISNEAVADDDEDIPVEEYLGIFTPYVQPAVNPSSYDVIKVEEPRVGTTGTTATEVYTISDDEEDVRVVDQAAASVSLKDDILLDDLLAASDLQTASINGQIIWSNGQVAQLSAKNAERLSSAVMDKTADKGLIIASIASGGNDVRIFANDDMELEDYGSLMKSQRLTSGNLGIQMPSTDMATTSQGSTVATPRIEIPIQSTPEKTTPFPEPGPGDSDYDFLHSFLPYMKKMNEFENLRFRSQMCELLLTIKDPNGTESRPTASCNTVRSSAENVIINVATSTTSSDTVDECKCKWKNLRDSYRRYVSRCKKEGKQFTPKGIYFDEMEFVREQRIYRKSKPKPNQNEKAKQGSNSETNGQSQNVGEIKCEAIEISDNEDASELGSYEDNDDLSMYEFQDIQKISDDSTSSQHFSNIDEVVNQSPEENPIEQRTLDSLLIPTVADGGEQNLGQINLETSKNSLLIPLVADQKEQNIGVFSQETPKPKEHNQDSELNFLISFLPHMKKMTDMQNLQFRVRMSELPSEMDVRRLIEEVRKRPELWNMQYRSTMRTPNKMQPLWQEVADAINVENVEDCKRKWKNLRDSYRRYVSRCKREGKTFIPKGQFFDYMEFIREQRRYRKSKSAANQDQQTNEENQRPDSQAQGNGQIKCEPIEISDFEEDSELESCEDNDDLSMDEFQNIPIQELSNNSTPTHNFNNTEEGKPPTVVGVEELSNNSTPRHNFNSTEEEKPSTVVIFNAIEQRALEGNHPIPLKPDQKEQNFEFHKQQTLSCPENMQDSELNFLISFLPHLKKMNDLQNLQFRVKMSELVWDILSPSLTMSNTPYKT</sequence>
<evidence type="ECO:0000313" key="5">
    <source>
        <dbReference type="EnsemblMetazoa" id="SCAU013414-PA"/>
    </source>
</evidence>
<feature type="domain" description="MADF" evidence="3">
    <location>
        <begin position="665"/>
        <end position="753"/>
    </location>
</feature>
<dbReference type="InterPro" id="IPR004210">
    <property type="entry name" value="BESS_motif"/>
</dbReference>
<evidence type="ECO:0000313" key="6">
    <source>
        <dbReference type="Proteomes" id="UP000095300"/>
    </source>
</evidence>
<dbReference type="PROSITE" id="PS51029">
    <property type="entry name" value="MADF"/>
    <property type="match status" value="2"/>
</dbReference>
<feature type="region of interest" description="Disordered" evidence="2">
    <location>
        <begin position="755"/>
        <end position="783"/>
    </location>
</feature>
<keyword evidence="6" id="KW-1185">Reference proteome</keyword>
<dbReference type="Pfam" id="PF02944">
    <property type="entry name" value="BESS"/>
    <property type="match status" value="3"/>
</dbReference>
<gene>
    <name evidence="5" type="primary">106088865</name>
</gene>
<dbReference type="EnsemblMetazoa" id="SCAU013414-RA">
    <property type="protein sequence ID" value="SCAU013414-PA"/>
    <property type="gene ID" value="SCAU013414"/>
</dbReference>
<dbReference type="Pfam" id="PF10545">
    <property type="entry name" value="MADF_DNA_bdg"/>
    <property type="match status" value="3"/>
</dbReference>
<dbReference type="GO" id="GO:0005634">
    <property type="term" value="C:nucleus"/>
    <property type="evidence" value="ECO:0007669"/>
    <property type="project" value="UniProtKB-SubCell"/>
</dbReference>
<feature type="compositionally biased region" description="Polar residues" evidence="2">
    <location>
        <begin position="817"/>
        <end position="835"/>
    </location>
</feature>
<dbReference type="Proteomes" id="UP000095300">
    <property type="component" value="Unassembled WGS sequence"/>
</dbReference>
<feature type="domain" description="BESS" evidence="4">
    <location>
        <begin position="350"/>
        <end position="389"/>
    </location>
</feature>
<dbReference type="InterPro" id="IPR039353">
    <property type="entry name" value="TF_Adf1"/>
</dbReference>
<dbReference type="GO" id="GO:0003677">
    <property type="term" value="F:DNA binding"/>
    <property type="evidence" value="ECO:0007669"/>
    <property type="project" value="InterPro"/>
</dbReference>
<feature type="region of interest" description="Disordered" evidence="2">
    <location>
        <begin position="817"/>
        <end position="866"/>
    </location>
</feature>
<accession>A0A1I8Q2Z0</accession>
<feature type="domain" description="MADF" evidence="3">
    <location>
        <begin position="9"/>
        <end position="100"/>
    </location>
</feature>
<dbReference type="PROSITE" id="PS51031">
    <property type="entry name" value="BESS"/>
    <property type="match status" value="3"/>
</dbReference>
<evidence type="ECO:0000256" key="1">
    <source>
        <dbReference type="PROSITE-ProRule" id="PRU00371"/>
    </source>
</evidence>
<organism evidence="5 6">
    <name type="scientific">Stomoxys calcitrans</name>
    <name type="common">Stable fly</name>
    <name type="synonym">Conops calcitrans</name>
    <dbReference type="NCBI Taxonomy" id="35570"/>
    <lineage>
        <taxon>Eukaryota</taxon>
        <taxon>Metazoa</taxon>
        <taxon>Ecdysozoa</taxon>
        <taxon>Arthropoda</taxon>
        <taxon>Hexapoda</taxon>
        <taxon>Insecta</taxon>
        <taxon>Pterygota</taxon>
        <taxon>Neoptera</taxon>
        <taxon>Endopterygota</taxon>
        <taxon>Diptera</taxon>
        <taxon>Brachycera</taxon>
        <taxon>Muscomorpha</taxon>
        <taxon>Muscoidea</taxon>
        <taxon>Muscidae</taxon>
        <taxon>Stomoxys</taxon>
    </lineage>
</organism>
<protein>
    <recommendedName>
        <fullName evidence="7">MADF domain-containing protein</fullName>
    </recommendedName>
</protein>
<evidence type="ECO:0000256" key="2">
    <source>
        <dbReference type="SAM" id="MobiDB-lite"/>
    </source>
</evidence>
<dbReference type="InterPro" id="IPR006578">
    <property type="entry name" value="MADF-dom"/>
</dbReference>
<comment type="subcellular location">
    <subcellularLocation>
        <location evidence="1">Nucleus</location>
    </subcellularLocation>
</comment>
<feature type="compositionally biased region" description="Polar residues" evidence="2">
    <location>
        <begin position="849"/>
        <end position="861"/>
    </location>
</feature>
<evidence type="ECO:0008006" key="7">
    <source>
        <dbReference type="Google" id="ProtNLM"/>
    </source>
</evidence>
<name>A0A1I8Q2Z0_STOCA</name>
<dbReference type="PANTHER" id="PTHR12243">
    <property type="entry name" value="MADF DOMAIN TRANSCRIPTION FACTOR"/>
    <property type="match status" value="1"/>
</dbReference>
<feature type="region of interest" description="Disordered" evidence="2">
    <location>
        <begin position="471"/>
        <end position="499"/>
    </location>
</feature>
<dbReference type="GO" id="GO:0005667">
    <property type="term" value="C:transcription regulator complex"/>
    <property type="evidence" value="ECO:0007669"/>
    <property type="project" value="TreeGrafter"/>
</dbReference>
<dbReference type="GO" id="GO:0006357">
    <property type="term" value="P:regulation of transcription by RNA polymerase II"/>
    <property type="evidence" value="ECO:0007669"/>
    <property type="project" value="TreeGrafter"/>
</dbReference>
<dbReference type="PANTHER" id="PTHR12243:SF60">
    <property type="entry name" value="SI:CH211-15D5.12-RELATED"/>
    <property type="match status" value="1"/>
</dbReference>
<feature type="compositionally biased region" description="Polar residues" evidence="2">
    <location>
        <begin position="759"/>
        <end position="782"/>
    </location>
</feature>
<proteinExistence type="predicted"/>
<dbReference type="VEuPathDB" id="VectorBase:SCAU013414"/>
<reference evidence="5" key="1">
    <citation type="submission" date="2020-05" db="UniProtKB">
        <authorList>
            <consortium name="EnsemblMetazoa"/>
        </authorList>
    </citation>
    <scope>IDENTIFICATION</scope>
    <source>
        <strain evidence="5">USDA</strain>
    </source>
</reference>
<evidence type="ECO:0000259" key="4">
    <source>
        <dbReference type="PROSITE" id="PS51031"/>
    </source>
</evidence>
<keyword evidence="1" id="KW-0539">Nucleus</keyword>
<dbReference type="SMART" id="SM00595">
    <property type="entry name" value="MADF"/>
    <property type="match status" value="3"/>
</dbReference>
<feature type="domain" description="BESS" evidence="4">
    <location>
        <begin position="625"/>
        <end position="664"/>
    </location>
</feature>
<dbReference type="AlphaFoldDB" id="A0A1I8Q2Z0"/>
<feature type="domain" description="BESS" evidence="4">
    <location>
        <begin position="913"/>
        <end position="952"/>
    </location>
</feature>